<accession>A0A086XQQ5</accession>
<dbReference type="RefSeq" id="WP_036640132.1">
    <property type="nucleotide sequence ID" value="NZ_JFZB01000052.1"/>
</dbReference>
<comment type="caution">
    <text evidence="1">The sequence shown here is derived from an EMBL/GenBank/DDBJ whole genome shotgun (WGS) entry which is preliminary data.</text>
</comment>
<dbReference type="AlphaFoldDB" id="A0A086XQQ5"/>
<dbReference type="EMBL" id="JFZB01000052">
    <property type="protein sequence ID" value="KFI24355.1"/>
    <property type="molecule type" value="Genomic_DNA"/>
</dbReference>
<organism evidence="1 2">
    <name type="scientific">Paenirhodobacter enshiensis</name>
    <dbReference type="NCBI Taxonomy" id="1105367"/>
    <lineage>
        <taxon>Bacteria</taxon>
        <taxon>Pseudomonadati</taxon>
        <taxon>Pseudomonadota</taxon>
        <taxon>Alphaproteobacteria</taxon>
        <taxon>Rhodobacterales</taxon>
        <taxon>Rhodobacter group</taxon>
        <taxon>Paenirhodobacter</taxon>
    </lineage>
</organism>
<gene>
    <name evidence="1" type="ORF">CG50_10660</name>
</gene>
<reference evidence="1 2" key="1">
    <citation type="submission" date="2014-03" db="EMBL/GenBank/DDBJ databases">
        <title>Genome of Paenirhodobacter enshiensis DW2-9.</title>
        <authorList>
            <person name="Wang D."/>
            <person name="Wang G."/>
        </authorList>
    </citation>
    <scope>NUCLEOTIDE SEQUENCE [LARGE SCALE GENOMIC DNA]</scope>
    <source>
        <strain evidence="1 2">DW2-9</strain>
    </source>
</reference>
<dbReference type="OrthoDB" id="8410231at2"/>
<protein>
    <submittedName>
        <fullName evidence="1">Uncharacterized protein</fullName>
    </submittedName>
</protein>
<dbReference type="Proteomes" id="UP000028824">
    <property type="component" value="Unassembled WGS sequence"/>
</dbReference>
<keyword evidence="2" id="KW-1185">Reference proteome</keyword>
<sequence>MENAFAFSVAMIFRDPNMSRAALYRPGGEGDGATVRVILNAPDAVANFGNGAFVVDATALSVQVAEVASPKSGDTFELDDGTVLEVGGDPKRDRERLCWAMGAREL</sequence>
<evidence type="ECO:0000313" key="2">
    <source>
        <dbReference type="Proteomes" id="UP000028824"/>
    </source>
</evidence>
<dbReference type="InterPro" id="IPR008018">
    <property type="entry name" value="Phage_tail_attach_FII"/>
</dbReference>
<dbReference type="STRING" id="1105367.CG50_10660"/>
<dbReference type="Pfam" id="PF05354">
    <property type="entry name" value="Phage_attach"/>
    <property type="match status" value="1"/>
</dbReference>
<evidence type="ECO:0000313" key="1">
    <source>
        <dbReference type="EMBL" id="KFI24355.1"/>
    </source>
</evidence>
<name>A0A086XQQ5_9RHOB</name>
<proteinExistence type="predicted"/>
<dbReference type="GO" id="GO:0019068">
    <property type="term" value="P:virion assembly"/>
    <property type="evidence" value="ECO:0007669"/>
    <property type="project" value="InterPro"/>
</dbReference>